<name>A0A426QLN8_9GAMM</name>
<gene>
    <name evidence="2" type="ORF">D6C00_12010</name>
</gene>
<feature type="domain" description="DUF1722" evidence="1">
    <location>
        <begin position="80"/>
        <end position="196"/>
    </location>
</feature>
<dbReference type="InterPro" id="IPR013560">
    <property type="entry name" value="DUF1722"/>
</dbReference>
<evidence type="ECO:0000259" key="1">
    <source>
        <dbReference type="Pfam" id="PF08349"/>
    </source>
</evidence>
<evidence type="ECO:0000313" key="3">
    <source>
        <dbReference type="Proteomes" id="UP000287798"/>
    </source>
</evidence>
<dbReference type="Pfam" id="PF08349">
    <property type="entry name" value="DUF1722"/>
    <property type="match status" value="1"/>
</dbReference>
<keyword evidence="3" id="KW-1185">Reference proteome</keyword>
<dbReference type="PANTHER" id="PTHR30087">
    <property type="entry name" value="INNER MEMBRANE PROTEIN"/>
    <property type="match status" value="1"/>
</dbReference>
<dbReference type="RefSeq" id="WP_125181924.1">
    <property type="nucleotide sequence ID" value="NZ_QZMU01000001.1"/>
</dbReference>
<dbReference type="Proteomes" id="UP000287798">
    <property type="component" value="Unassembled WGS sequence"/>
</dbReference>
<accession>A0A426QLN8</accession>
<dbReference type="EMBL" id="QZMU01000001">
    <property type="protein sequence ID" value="RRQ22586.1"/>
    <property type="molecule type" value="Genomic_DNA"/>
</dbReference>
<reference evidence="2 3" key="1">
    <citation type="journal article" date="2010" name="Int. J. Syst. Evol. Microbiol.">
        <title>Thiohalobacter thiocyanaticus gen. nov., sp. nov., a moderately halophilic, sulfur-oxidizing gammaproteobacterium from hypersaline lakes, that utilizes thiocyanate.</title>
        <authorList>
            <person name="Sorokin D.Y."/>
            <person name="Kovaleva O.L."/>
            <person name="Tourova T.P."/>
            <person name="Muyzer G."/>
        </authorList>
    </citation>
    <scope>NUCLEOTIDE SEQUENCE [LARGE SCALE GENOMIC DNA]</scope>
    <source>
        <strain evidence="2 3">Hrh1</strain>
    </source>
</reference>
<sequence length="205" mass="24352">MERVKLYYRQGRREQRGVGLYAREFMAAHPLLPCEEEGRLGDPMLRDNWLERVFAWRRWQELNRQRLTPRALVDFHTRHKLALMAHGPQHYRELGQLVAGAGKGPIRPLADAYIEKFMAALQVRATVKRHTNVLHHLMGYLKQHLDGDDKQELLELIDAYRLGRVPRIVPVTLLNHHFRRFPHDYVANQTYLHMCPEELKLRSYY</sequence>
<dbReference type="OrthoDB" id="495783at2"/>
<organism evidence="2 3">
    <name type="scientific">Thiohalobacter thiocyanaticus</name>
    <dbReference type="NCBI Taxonomy" id="585455"/>
    <lineage>
        <taxon>Bacteria</taxon>
        <taxon>Pseudomonadati</taxon>
        <taxon>Pseudomonadota</taxon>
        <taxon>Gammaproteobacteria</taxon>
        <taxon>Thiohalobacterales</taxon>
        <taxon>Thiohalobacteraceae</taxon>
        <taxon>Thiohalobacter</taxon>
    </lineage>
</organism>
<proteinExistence type="predicted"/>
<comment type="caution">
    <text evidence="2">The sequence shown here is derived from an EMBL/GenBank/DDBJ whole genome shotgun (WGS) entry which is preliminary data.</text>
</comment>
<dbReference type="AlphaFoldDB" id="A0A426QLN8"/>
<evidence type="ECO:0000313" key="2">
    <source>
        <dbReference type="EMBL" id="RRQ22586.1"/>
    </source>
</evidence>
<protein>
    <submittedName>
        <fullName evidence="2">DUF1722 domain-containing protein</fullName>
    </submittedName>
</protein>
<dbReference type="PANTHER" id="PTHR30087:SF0">
    <property type="entry name" value="INNER MEMBRANE PROTEIN"/>
    <property type="match status" value="1"/>
</dbReference>